<dbReference type="Proteomes" id="UP001138751">
    <property type="component" value="Unassembled WGS sequence"/>
</dbReference>
<evidence type="ECO:0000259" key="3">
    <source>
        <dbReference type="Pfam" id="PF19278"/>
    </source>
</evidence>
<dbReference type="Pfam" id="PF19278">
    <property type="entry name" value="Hydant_A_C"/>
    <property type="match status" value="1"/>
</dbReference>
<reference evidence="4" key="2">
    <citation type="journal article" date="2021" name="Syst. Appl. Microbiol.">
        <title>Roseomonas hellenica sp. nov., isolated from roots of wild-growing Alkanna tinctoria.</title>
        <authorList>
            <person name="Rat A."/>
            <person name="Naranjo H.D."/>
            <person name="Lebbe L."/>
            <person name="Cnockaert M."/>
            <person name="Krigas N."/>
            <person name="Grigoriadou K."/>
            <person name="Maloupa E."/>
            <person name="Willems A."/>
        </authorList>
    </citation>
    <scope>NUCLEOTIDE SEQUENCE</scope>
    <source>
        <strain evidence="4">LMG 31231</strain>
    </source>
</reference>
<evidence type="ECO:0000259" key="2">
    <source>
        <dbReference type="Pfam" id="PF05378"/>
    </source>
</evidence>
<organism evidence="4 5">
    <name type="scientific">Neoroseomonas soli</name>
    <dbReference type="NCBI Taxonomy" id="1081025"/>
    <lineage>
        <taxon>Bacteria</taxon>
        <taxon>Pseudomonadati</taxon>
        <taxon>Pseudomonadota</taxon>
        <taxon>Alphaproteobacteria</taxon>
        <taxon>Acetobacterales</taxon>
        <taxon>Acetobacteraceae</taxon>
        <taxon>Neoroseomonas</taxon>
    </lineage>
</organism>
<proteinExistence type="predicted"/>
<feature type="domain" description="Hydantoinase/oxoprolinase N-terminal" evidence="2">
    <location>
        <begin position="7"/>
        <end position="185"/>
    </location>
</feature>
<dbReference type="GO" id="GO:0006749">
    <property type="term" value="P:glutathione metabolic process"/>
    <property type="evidence" value="ECO:0007669"/>
    <property type="project" value="TreeGrafter"/>
</dbReference>
<keyword evidence="5" id="KW-1185">Reference proteome</keyword>
<sequence length="697" mass="72520">MSTAPFRIGVDIGGTFTDFVLLDTRDGSLRNGKRLTTPHAPEQAVLVGIGELLDRHGVAPEQVAHVIHGTTLVANALIERRGVPTGLVTTDGFRDVIEIGTELRHDTYDLFMQVPEPLVPRRHRLGVPERMLPDGTARTPLDEAAAREAARTLATAGVQAVAVCFLHGFRNPAHERRMGEILAEEAPGLTVCLSSDVVPEIGEYERASTTICNAYVLPVAQRYLTRLGDGLRSLGLSGPLYLMLSDGGTVGEQTAAQHPIRLVQSGPAGGVRATALLGAASGAQDILCFDMGGTTAKACLIEGGEPLRSLDFEVARVDRFRKGSGLPLKVPVIEMIEIGAGGGSIAQVDRLGLLRVGPESASSDPGPACYGLGGTRPTVTDADLILGYLGAGSFLGGDMTLDVAAAERAVREHLAEPLGLSVVEAAWALHETVNGNMAQAAAIHALEKARRIEGYTMVPIGGAGPVHAAQVCRKLGITQMVAPAGAGVASAFGFLASPISFAFVRGWVAPLAGLDFEALRVLLGGMEREGRAMLAEAGVPAGAARTTVIGALRYAGQGFQVEAAIPAEALANKDLAAVRAAFEAAYLRQYGRTEPALPVECVSWQVIVAGPRPDLALSAAAGAGATAAARSRPAWFLEAGSFLDTPVIDRTTLRPGATVTGPALVEERESTLVLPPGTTARCGDSMNLVVQIAPHGA</sequence>
<dbReference type="InterPro" id="IPR045079">
    <property type="entry name" value="Oxoprolinase-like"/>
</dbReference>
<dbReference type="InterPro" id="IPR008040">
    <property type="entry name" value="Hydant_A_N"/>
</dbReference>
<dbReference type="AlphaFoldDB" id="A0A9X9WWF8"/>
<feature type="domain" description="Hydantoinase A/oxoprolinase" evidence="1">
    <location>
        <begin position="206"/>
        <end position="497"/>
    </location>
</feature>
<dbReference type="SUPFAM" id="SSF53067">
    <property type="entry name" value="Actin-like ATPase domain"/>
    <property type="match status" value="1"/>
</dbReference>
<feature type="domain" description="Acetophenone carboxylase-like C-terminal" evidence="3">
    <location>
        <begin position="546"/>
        <end position="682"/>
    </location>
</feature>
<evidence type="ECO:0000259" key="1">
    <source>
        <dbReference type="Pfam" id="PF01968"/>
    </source>
</evidence>
<dbReference type="RefSeq" id="WP_211861862.1">
    <property type="nucleotide sequence ID" value="NZ_JAAEDM010000020.1"/>
</dbReference>
<gene>
    <name evidence="4" type="ORF">GXW76_09915</name>
</gene>
<comment type="caution">
    <text evidence="4">The sequence shown here is derived from an EMBL/GenBank/DDBJ whole genome shotgun (WGS) entry which is preliminary data.</text>
</comment>
<dbReference type="InterPro" id="IPR002821">
    <property type="entry name" value="Hydantoinase_A"/>
</dbReference>
<dbReference type="InterPro" id="IPR043129">
    <property type="entry name" value="ATPase_NBD"/>
</dbReference>
<protein>
    <submittedName>
        <fullName evidence="4">Hydantoinase/oxoprolinase family protein</fullName>
    </submittedName>
</protein>
<dbReference type="PANTHER" id="PTHR11365:SF23">
    <property type="entry name" value="HYPOTHETICAL 5-OXOPROLINASE (EUROFUNG)-RELATED"/>
    <property type="match status" value="1"/>
</dbReference>
<name>A0A9X9WWF8_9PROT</name>
<evidence type="ECO:0000313" key="5">
    <source>
        <dbReference type="Proteomes" id="UP001138751"/>
    </source>
</evidence>
<dbReference type="GO" id="GO:0017168">
    <property type="term" value="F:5-oxoprolinase (ATP-hydrolyzing) activity"/>
    <property type="evidence" value="ECO:0007669"/>
    <property type="project" value="TreeGrafter"/>
</dbReference>
<accession>A0A9X9WWF8</accession>
<dbReference type="EMBL" id="JAAEDM010000020">
    <property type="protein sequence ID" value="MBR0671487.1"/>
    <property type="molecule type" value="Genomic_DNA"/>
</dbReference>
<dbReference type="Pfam" id="PF01968">
    <property type="entry name" value="Hydantoinase_A"/>
    <property type="match status" value="1"/>
</dbReference>
<reference evidence="4" key="1">
    <citation type="submission" date="2020-01" db="EMBL/GenBank/DDBJ databases">
        <authorList>
            <person name="Rat A."/>
        </authorList>
    </citation>
    <scope>NUCLEOTIDE SEQUENCE</scope>
    <source>
        <strain evidence="4">LMG 31231</strain>
    </source>
</reference>
<dbReference type="InterPro" id="IPR049517">
    <property type="entry name" value="ACX-like_C"/>
</dbReference>
<dbReference type="PANTHER" id="PTHR11365">
    <property type="entry name" value="5-OXOPROLINASE RELATED"/>
    <property type="match status" value="1"/>
</dbReference>
<evidence type="ECO:0000313" key="4">
    <source>
        <dbReference type="EMBL" id="MBR0671487.1"/>
    </source>
</evidence>
<dbReference type="Pfam" id="PF05378">
    <property type="entry name" value="Hydant_A_N"/>
    <property type="match status" value="1"/>
</dbReference>
<dbReference type="GO" id="GO:0005829">
    <property type="term" value="C:cytosol"/>
    <property type="evidence" value="ECO:0007669"/>
    <property type="project" value="TreeGrafter"/>
</dbReference>